<sequence length="226" mass="25589">MSSQEAEDTTLTFPVDTFTIRGPAIPDGAPFSITDFLAFDKAYREFLGSMRTLELAFLNGKVLPVRYSFDATRPEKDRLLINWDWLMPLFWGPPPGDRDFVRLPTILNFVEKKICFKKCKPVASDTCSCGKKSNDELLSPGRECKNERHWHHFCARHVSAWLTKYLVPAILLKESKEMFSAIIAKVHQDNPDIVEYYSMGERTDTEMLLDSARNISGSGSGAAKSN</sequence>
<dbReference type="EMBL" id="AB291197">
    <property type="protein sequence ID" value="BAF45709.1"/>
    <property type="molecule type" value="Genomic_DNA"/>
</dbReference>
<dbReference type="GeneID" id="5076353"/>
<dbReference type="RefSeq" id="YP_001031304.1">
    <property type="nucleotide sequence ID" value="NC_008987.1"/>
</dbReference>
<evidence type="ECO:0000313" key="1">
    <source>
        <dbReference type="EMBL" id="BAF45709.1"/>
    </source>
</evidence>
<protein>
    <submittedName>
        <fullName evidence="1">Repeat element protein-d2.1</fullName>
    </submittedName>
</protein>
<reference evidence="1 2" key="1">
    <citation type="journal article" date="2007" name="Virology">
        <title>Shared and species-specific features among ichnovirus genomes.</title>
        <authorList>
            <person name="Tanaka K."/>
            <person name="Lapointe R."/>
            <person name="Barney W.E."/>
            <person name="Makkay A.M."/>
            <person name="Stoltz D."/>
            <person name="Cusson M."/>
            <person name="Webb B.A."/>
        </authorList>
    </citation>
    <scope>NUCLEOTIDE SEQUENCE [LARGE SCALE GENOMIC DNA]</scope>
</reference>
<dbReference type="Proteomes" id="UP000204242">
    <property type="component" value="Genome"/>
</dbReference>
<proteinExistence type="predicted"/>
<dbReference type="OrthoDB" id="20at10482"/>
<organism evidence="1 2">
    <name type="scientific">Ichnoviriform fugitivi</name>
    <dbReference type="NCBI Taxonomy" id="265522"/>
    <lineage>
        <taxon>Viruses</taxon>
        <taxon>Viruses incertae sedis</taxon>
        <taxon>Polydnaviriformidae</taxon>
        <taxon>Ichnoviriform</taxon>
    </lineage>
</organism>
<accession>A2Q0J4</accession>
<dbReference type="Pfam" id="PF12132">
    <property type="entry name" value="DUF3587"/>
    <property type="match status" value="1"/>
</dbReference>
<evidence type="ECO:0000313" key="2">
    <source>
        <dbReference type="Proteomes" id="UP000204242"/>
    </source>
</evidence>
<dbReference type="KEGG" id="vg:5076353"/>
<dbReference type="InterPro" id="IPR021982">
    <property type="entry name" value="REEP_Ichnovirus"/>
</dbReference>
<name>A2Q0J4_9VIRU</name>